<dbReference type="EMBL" id="MU970077">
    <property type="protein sequence ID" value="KAK9322453.1"/>
    <property type="molecule type" value="Genomic_DNA"/>
</dbReference>
<protein>
    <submittedName>
        <fullName evidence="1">Scramblase-domain-containing protein</fullName>
    </submittedName>
</protein>
<evidence type="ECO:0000313" key="2">
    <source>
        <dbReference type="Proteomes" id="UP001489719"/>
    </source>
</evidence>
<reference evidence="2" key="1">
    <citation type="journal article" date="2024" name="Front. Bioeng. Biotechnol.">
        <title>Genome-scale model development and genomic sequencing of the oleaginous clade Lipomyces.</title>
        <authorList>
            <person name="Czajka J.J."/>
            <person name="Han Y."/>
            <person name="Kim J."/>
            <person name="Mondo S.J."/>
            <person name="Hofstad B.A."/>
            <person name="Robles A."/>
            <person name="Haridas S."/>
            <person name="Riley R."/>
            <person name="LaButti K."/>
            <person name="Pangilinan J."/>
            <person name="Andreopoulos W."/>
            <person name="Lipzen A."/>
            <person name="Yan J."/>
            <person name="Wang M."/>
            <person name="Ng V."/>
            <person name="Grigoriev I.V."/>
            <person name="Spatafora J.W."/>
            <person name="Magnuson J.K."/>
            <person name="Baker S.E."/>
            <person name="Pomraning K.R."/>
        </authorList>
    </citation>
    <scope>NUCLEOTIDE SEQUENCE [LARGE SCALE GENOMIC DNA]</scope>
    <source>
        <strain evidence="2">CBS 10300</strain>
    </source>
</reference>
<accession>A0ACC3TMP3</accession>
<organism evidence="1 2">
    <name type="scientific">Lipomyces orientalis</name>
    <dbReference type="NCBI Taxonomy" id="1233043"/>
    <lineage>
        <taxon>Eukaryota</taxon>
        <taxon>Fungi</taxon>
        <taxon>Dikarya</taxon>
        <taxon>Ascomycota</taxon>
        <taxon>Saccharomycotina</taxon>
        <taxon>Lipomycetes</taxon>
        <taxon>Lipomycetales</taxon>
        <taxon>Lipomycetaceae</taxon>
        <taxon>Lipomyces</taxon>
    </lineage>
</organism>
<dbReference type="Proteomes" id="UP001489719">
    <property type="component" value="Unassembled WGS sequence"/>
</dbReference>
<proteinExistence type="predicted"/>
<keyword evidence="2" id="KW-1185">Reference proteome</keyword>
<evidence type="ECO:0000313" key="1">
    <source>
        <dbReference type="EMBL" id="KAK9322453.1"/>
    </source>
</evidence>
<gene>
    <name evidence="1" type="ORF">V1517DRAFT_136274</name>
</gene>
<sequence>MLALRPFRTGFYRPLSRWTLSSLPIRDSKPLFPAAVAPIPRFSRSYASQEQIDRYTRTGGSFRSRFRRAGPQFYREVIGPKGEVTRVIDDPKGIVQRSDLITPILENPELIIKREIEIIGLAVGYEQANRYTLMSRDRLLMGSMEEVDQGFLTFITRQLYRLHRPFTVRAYDVFGNHILTLRRRFSWINSRLQVFLPPDENGEEVLIGESHQRWHPWRRRYNLFLRDGEESFNQFAIVDAPLLSYRFDLLNEQGRLLGIVWRQWMGIGTEVFTDVGEYILAMDSASTEESIANEKVQGMTLDERAVMLATSISIDFDYFSRHSGRGGIIEP</sequence>
<comment type="caution">
    <text evidence="1">The sequence shown here is derived from an EMBL/GenBank/DDBJ whole genome shotgun (WGS) entry which is preliminary data.</text>
</comment>
<name>A0ACC3TMP3_9ASCO</name>